<organism evidence="6 7">
    <name type="scientific">Psychrobacter immobilis</name>
    <dbReference type="NCBI Taxonomy" id="498"/>
    <lineage>
        <taxon>Bacteria</taxon>
        <taxon>Pseudomonadati</taxon>
        <taxon>Pseudomonadota</taxon>
        <taxon>Gammaproteobacteria</taxon>
        <taxon>Moraxellales</taxon>
        <taxon>Moraxellaceae</taxon>
        <taxon>Psychrobacter</taxon>
    </lineage>
</organism>
<dbReference type="Gene3D" id="3.40.1280.10">
    <property type="match status" value="1"/>
</dbReference>
<dbReference type="Pfam" id="PF02590">
    <property type="entry name" value="SPOUT_MTase"/>
    <property type="match status" value="1"/>
</dbReference>
<feature type="binding site" evidence="5">
    <location>
        <position position="118"/>
    </location>
    <ligand>
        <name>S-adenosyl-L-methionine</name>
        <dbReference type="ChEBI" id="CHEBI:59789"/>
    </ligand>
</feature>
<dbReference type="NCBIfam" id="TIGR00246">
    <property type="entry name" value="tRNA_RlmH_YbeA"/>
    <property type="match status" value="1"/>
</dbReference>
<dbReference type="NCBIfam" id="NF000986">
    <property type="entry name" value="PRK00103.1-4"/>
    <property type="match status" value="1"/>
</dbReference>
<keyword evidence="1 5" id="KW-0489">Methyltransferase</keyword>
<dbReference type="Proteomes" id="UP000245655">
    <property type="component" value="Unassembled WGS sequence"/>
</dbReference>
<dbReference type="HAMAP" id="MF_00658">
    <property type="entry name" value="23SrRNA_methyltr_H"/>
    <property type="match status" value="1"/>
</dbReference>
<feature type="binding site" evidence="5">
    <location>
        <begin position="137"/>
        <end position="142"/>
    </location>
    <ligand>
        <name>S-adenosyl-L-methionine</name>
        <dbReference type="ChEBI" id="CHEBI:59789"/>
    </ligand>
</feature>
<dbReference type="AlphaFoldDB" id="A0A2V1ZMA5"/>
<protein>
    <recommendedName>
        <fullName evidence="5">Ribosomal RNA large subunit methyltransferase H</fullName>
        <ecNumber evidence="5">2.1.1.177</ecNumber>
    </recommendedName>
    <alternativeName>
        <fullName evidence="5">23S rRNA (pseudouridine1915-N3)-methyltransferase</fullName>
    </alternativeName>
    <alternativeName>
        <fullName evidence="5">23S rRNA m3Psi1915 methyltransferase</fullName>
    </alternativeName>
    <alternativeName>
        <fullName evidence="5">rRNA (pseudouridine-N3-)-methyltransferase RlmH</fullName>
    </alternativeName>
</protein>
<dbReference type="GO" id="GO:0005737">
    <property type="term" value="C:cytoplasm"/>
    <property type="evidence" value="ECO:0007669"/>
    <property type="project" value="UniProtKB-SubCell"/>
</dbReference>
<comment type="similarity">
    <text evidence="4 5">Belongs to the RNA methyltransferase RlmH family.</text>
</comment>
<dbReference type="InterPro" id="IPR029028">
    <property type="entry name" value="Alpha/beta_knot_MTases"/>
</dbReference>
<dbReference type="EC" id="2.1.1.177" evidence="5"/>
<evidence type="ECO:0000313" key="6">
    <source>
        <dbReference type="EMBL" id="PWK05239.1"/>
    </source>
</evidence>
<dbReference type="CDD" id="cd18081">
    <property type="entry name" value="RlmH-like"/>
    <property type="match status" value="1"/>
</dbReference>
<evidence type="ECO:0000256" key="3">
    <source>
        <dbReference type="ARBA" id="ARBA00022691"/>
    </source>
</evidence>
<comment type="catalytic activity">
    <reaction evidence="5">
        <text>pseudouridine(1915) in 23S rRNA + S-adenosyl-L-methionine = N(3)-methylpseudouridine(1915) in 23S rRNA + S-adenosyl-L-homocysteine + H(+)</text>
        <dbReference type="Rhea" id="RHEA:42752"/>
        <dbReference type="Rhea" id="RHEA-COMP:10221"/>
        <dbReference type="Rhea" id="RHEA-COMP:10222"/>
        <dbReference type="ChEBI" id="CHEBI:15378"/>
        <dbReference type="ChEBI" id="CHEBI:57856"/>
        <dbReference type="ChEBI" id="CHEBI:59789"/>
        <dbReference type="ChEBI" id="CHEBI:65314"/>
        <dbReference type="ChEBI" id="CHEBI:74486"/>
        <dbReference type="EC" id="2.1.1.177"/>
    </reaction>
</comment>
<comment type="caution">
    <text evidence="6">The sequence shown here is derived from an EMBL/GenBank/DDBJ whole genome shotgun (WGS) entry which is preliminary data.</text>
</comment>
<keyword evidence="5" id="KW-0963">Cytoplasm</keyword>
<dbReference type="InterPro" id="IPR029026">
    <property type="entry name" value="tRNA_m1G_MTases_N"/>
</dbReference>
<comment type="subcellular location">
    <subcellularLocation>
        <location evidence="5">Cytoplasm</location>
    </subcellularLocation>
</comment>
<comment type="subunit">
    <text evidence="5">Homodimer.</text>
</comment>
<name>A0A2V1ZMA5_PSYIM</name>
<keyword evidence="5" id="KW-0698">rRNA processing</keyword>
<keyword evidence="2 5" id="KW-0808">Transferase</keyword>
<evidence type="ECO:0000256" key="2">
    <source>
        <dbReference type="ARBA" id="ARBA00022679"/>
    </source>
</evidence>
<gene>
    <name evidence="5" type="primary">rlmH</name>
    <name evidence="6" type="ORF">C8D84_12315</name>
</gene>
<evidence type="ECO:0000313" key="7">
    <source>
        <dbReference type="Proteomes" id="UP000245655"/>
    </source>
</evidence>
<dbReference type="PANTHER" id="PTHR33603">
    <property type="entry name" value="METHYLTRANSFERASE"/>
    <property type="match status" value="1"/>
</dbReference>
<comment type="function">
    <text evidence="5">Specifically methylates the pseudouridine at position 1915 (m3Psi1915) in 23S rRNA.</text>
</comment>
<dbReference type="GO" id="GO:0070038">
    <property type="term" value="F:rRNA (pseudouridine-N3-)-methyltransferase activity"/>
    <property type="evidence" value="ECO:0007669"/>
    <property type="project" value="UniProtKB-UniRule"/>
</dbReference>
<accession>A0A2V1ZMA5</accession>
<dbReference type="InterPro" id="IPR003742">
    <property type="entry name" value="RlmH-like"/>
</dbReference>
<evidence type="ECO:0000256" key="5">
    <source>
        <dbReference type="HAMAP-Rule" id="MF_00658"/>
    </source>
</evidence>
<dbReference type="PIRSF" id="PIRSF004505">
    <property type="entry name" value="MT_bac"/>
    <property type="match status" value="1"/>
</dbReference>
<evidence type="ECO:0000256" key="1">
    <source>
        <dbReference type="ARBA" id="ARBA00022603"/>
    </source>
</evidence>
<proteinExistence type="inferred from homology"/>
<evidence type="ECO:0000256" key="4">
    <source>
        <dbReference type="ARBA" id="ARBA00038303"/>
    </source>
</evidence>
<dbReference type="SUPFAM" id="SSF75217">
    <property type="entry name" value="alpha/beta knot"/>
    <property type="match status" value="1"/>
</dbReference>
<keyword evidence="3 5" id="KW-0949">S-adenosyl-L-methionine</keyword>
<sequence>MTKIKVVLAMKVRILTVGNKMPKWVQTGFDEYFKRIQPMLSTEIVEIAAAKRAKNPSDANLAQYREQEGQAILAAHNASGREQLWVLDVKGKMISTEGLADKLADGMQQGDDIALVIGGADGVSPEVLAKADVKLSLSALTLPHPLVRVVLMEQLYRAMSINNNHPYHRGN</sequence>
<reference evidence="6 7" key="1">
    <citation type="submission" date="2018-05" db="EMBL/GenBank/DDBJ databases">
        <title>Genomic Encyclopedia of Type Strains, Phase IV (KMG-IV): sequencing the most valuable type-strain genomes for metagenomic binning, comparative biology and taxonomic classification.</title>
        <authorList>
            <person name="Goeker M."/>
        </authorList>
    </citation>
    <scope>NUCLEOTIDE SEQUENCE [LARGE SCALE GENOMIC DNA]</scope>
    <source>
        <strain evidence="6 7">DSM 7229</strain>
    </source>
</reference>
<dbReference type="PANTHER" id="PTHR33603:SF1">
    <property type="entry name" value="RIBOSOMAL RNA LARGE SUBUNIT METHYLTRANSFERASE H"/>
    <property type="match status" value="1"/>
</dbReference>
<keyword evidence="7" id="KW-1185">Reference proteome</keyword>
<feature type="binding site" evidence="5">
    <location>
        <position position="87"/>
    </location>
    <ligand>
        <name>S-adenosyl-L-methionine</name>
        <dbReference type="ChEBI" id="CHEBI:59789"/>
    </ligand>
</feature>
<dbReference type="EMBL" id="QGGM01000023">
    <property type="protein sequence ID" value="PWK05239.1"/>
    <property type="molecule type" value="Genomic_DNA"/>
</dbReference>